<proteinExistence type="predicted"/>
<name>A0AA41QQT3_9HYPH</name>
<gene>
    <name evidence="1" type="ORF">ML536_19855</name>
</gene>
<reference evidence="1" key="1">
    <citation type="submission" date="2022-03" db="EMBL/GenBank/DDBJ databases">
        <title>The complete genome sequence of a Methyloterrigena soli.</title>
        <authorList>
            <person name="Zi Z."/>
        </authorList>
    </citation>
    <scope>NUCLEOTIDE SEQUENCE</scope>
    <source>
        <strain evidence="1">M48</strain>
    </source>
</reference>
<evidence type="ECO:0000313" key="1">
    <source>
        <dbReference type="EMBL" id="MCI0129094.1"/>
    </source>
</evidence>
<dbReference type="EMBL" id="JALAZD010000004">
    <property type="protein sequence ID" value="MCI0129094.1"/>
    <property type="molecule type" value="Genomic_DNA"/>
</dbReference>
<organism evidence="1 2">
    <name type="scientific">Paradevosia shaoguanensis</name>
    <dbReference type="NCBI Taxonomy" id="1335043"/>
    <lineage>
        <taxon>Bacteria</taxon>
        <taxon>Pseudomonadati</taxon>
        <taxon>Pseudomonadota</taxon>
        <taxon>Alphaproteobacteria</taxon>
        <taxon>Hyphomicrobiales</taxon>
        <taxon>Devosiaceae</taxon>
        <taxon>Paradevosia</taxon>
    </lineage>
</organism>
<accession>A0AA41QQT3</accession>
<evidence type="ECO:0000313" key="2">
    <source>
        <dbReference type="Proteomes" id="UP001156140"/>
    </source>
</evidence>
<dbReference type="RefSeq" id="WP_281737060.1">
    <property type="nucleotide sequence ID" value="NZ_JAKETQ010000004.1"/>
</dbReference>
<dbReference type="AlphaFoldDB" id="A0AA41QQT3"/>
<sequence>MATPKFSFKAGRVLMQDGSRTVLDTAAKSFNAVPGAVITIDPFTLSYPDFASKGYRYLYGSQRYDADIPGGKARDEECRTLGTVNPEETTLPNIDLGALPIGTDFLETRIKLTRTLSPPKMWWSGFPANAGLYDWPSEVIAGQWMQLLGNSMIAERGDNWARLFEIVIASGRAVLRRRQTVGTLGFTSCQIMHQYIMGDNDTNARKLREGDAYACGIVNTTNYASTYTGVLEITPCSYRSGP</sequence>
<protein>
    <submittedName>
        <fullName evidence="1">Uncharacterized protein</fullName>
    </submittedName>
</protein>
<dbReference type="Proteomes" id="UP001156140">
    <property type="component" value="Unassembled WGS sequence"/>
</dbReference>
<comment type="caution">
    <text evidence="1">The sequence shown here is derived from an EMBL/GenBank/DDBJ whole genome shotgun (WGS) entry which is preliminary data.</text>
</comment>
<keyword evidence="2" id="KW-1185">Reference proteome</keyword>